<evidence type="ECO:0000256" key="3">
    <source>
        <dbReference type="ARBA" id="ARBA00022741"/>
    </source>
</evidence>
<evidence type="ECO:0000256" key="5">
    <source>
        <dbReference type="ARBA" id="ARBA00022840"/>
    </source>
</evidence>
<comment type="pathway">
    <text evidence="7">Amino-acid biosynthesis; L-threonine biosynthesis; L-threonine from L-aspartate: step 1/5.</text>
</comment>
<dbReference type="InterPro" id="IPR011819">
    <property type="entry name" value="AspKin_pair"/>
</dbReference>
<evidence type="ECO:0000256" key="4">
    <source>
        <dbReference type="ARBA" id="ARBA00022777"/>
    </source>
</evidence>
<dbReference type="Gene3D" id="3.40.1160.10">
    <property type="entry name" value="Acetylglutamate kinase-like"/>
    <property type="match status" value="1"/>
</dbReference>
<dbReference type="CDD" id="cd04234">
    <property type="entry name" value="AAK_AK"/>
    <property type="match status" value="1"/>
</dbReference>
<organism evidence="9 10">
    <name type="scientific">Thermococcus sibiricus</name>
    <dbReference type="NCBI Taxonomy" id="172049"/>
    <lineage>
        <taxon>Archaea</taxon>
        <taxon>Methanobacteriati</taxon>
        <taxon>Methanobacteriota</taxon>
        <taxon>Thermococci</taxon>
        <taxon>Thermococcales</taxon>
        <taxon>Thermococcaceae</taxon>
        <taxon>Thermococcus</taxon>
    </lineage>
</organism>
<comment type="pathway">
    <text evidence="7">Amino-acid biosynthesis; L-methionine biosynthesis via de novo pathway; L-homoserine from L-aspartate: step 1/3.</text>
</comment>
<dbReference type="SUPFAM" id="SSF53633">
    <property type="entry name" value="Carbamate kinase-like"/>
    <property type="match status" value="1"/>
</dbReference>
<dbReference type="NCBIfam" id="TIGR00657">
    <property type="entry name" value="asp_kinases"/>
    <property type="match status" value="1"/>
</dbReference>
<dbReference type="GO" id="GO:0009088">
    <property type="term" value="P:threonine biosynthetic process"/>
    <property type="evidence" value="ECO:0007669"/>
    <property type="project" value="UniProtKB-UniPathway"/>
</dbReference>
<dbReference type="UniPathway" id="UPA00050">
    <property type="reaction ID" value="UER00461"/>
</dbReference>
<dbReference type="Pfam" id="PF00696">
    <property type="entry name" value="AA_kinase"/>
    <property type="match status" value="1"/>
</dbReference>
<comment type="pathway">
    <text evidence="7">Amino-acid biosynthesis; L-lysine biosynthesis via DAP pathway; (S)-tetrahydrodipicolinate from L-aspartate: step 1/4.</text>
</comment>
<keyword evidence="3" id="KW-0547">Nucleotide-binding</keyword>
<keyword evidence="4 6" id="KW-0418">Kinase</keyword>
<dbReference type="NCBIfam" id="NF006234">
    <property type="entry name" value="PRK08373.1"/>
    <property type="match status" value="1"/>
</dbReference>
<sequence>MVYKLSAKSRVVIKFGGSSVRDSFSEALRLVQKLYEGNEVVIVLSALKGVTDLLLKLAESKSPEFLKEFEEIYLGTIERLGIELSIENEIRELKFILRNEKAFPSRKAYIDHVLSFGERLSVKLFSKALEDEGIKSTPVDAFYLIETNGSFGNAKVDLKKTKDKIWIVEEILKRGRVPVITGFLGNFNGFRTTLGRGGSDYTASVLGRLLNARAVLIMSDVKGIYTADPKIVRDAKLIPFASYEEVSTASMLGMKALHERAVEPVKGKIPIILGKTNNQHLGTLISKINAGMPILTYKIINENLASIGVVGVSEVNINAQIYKRGRNWICFLVKREELENTLNAIHEVIFQ</sequence>
<dbReference type="GO" id="GO:0009090">
    <property type="term" value="P:homoserine biosynthetic process"/>
    <property type="evidence" value="ECO:0007669"/>
    <property type="project" value="TreeGrafter"/>
</dbReference>
<dbReference type="PANTHER" id="PTHR21499:SF70">
    <property type="entry name" value="ASPARTOKINASE"/>
    <property type="match status" value="1"/>
</dbReference>
<proteinExistence type="inferred from homology"/>
<dbReference type="NCBIfam" id="TIGR02078">
    <property type="entry name" value="AspKin_pair"/>
    <property type="match status" value="1"/>
</dbReference>
<evidence type="ECO:0000259" key="8">
    <source>
        <dbReference type="Pfam" id="PF00696"/>
    </source>
</evidence>
<dbReference type="EC" id="2.7.2.4" evidence="6"/>
<evidence type="ECO:0000256" key="1">
    <source>
        <dbReference type="ARBA" id="ARBA00010122"/>
    </source>
</evidence>
<dbReference type="InterPro" id="IPR018042">
    <property type="entry name" value="Aspartate_kinase_CS"/>
</dbReference>
<dbReference type="GO" id="GO:0005524">
    <property type="term" value="F:ATP binding"/>
    <property type="evidence" value="ECO:0007669"/>
    <property type="project" value="UniProtKB-KW"/>
</dbReference>
<dbReference type="PROSITE" id="PS00324">
    <property type="entry name" value="ASPARTOKINASE"/>
    <property type="match status" value="1"/>
</dbReference>
<dbReference type="UniPathway" id="UPA00051">
    <property type="reaction ID" value="UER00462"/>
</dbReference>
<reference evidence="10" key="1">
    <citation type="journal article" date="2015" name="MBio">
        <title>Genome-Resolved Metagenomic Analysis Reveals Roles for Candidate Phyla and Other Microbial Community Members in Biogeochemical Transformations in Oil Reservoirs.</title>
        <authorList>
            <person name="Hu P."/>
            <person name="Tom L."/>
            <person name="Singh A."/>
            <person name="Thomas B.C."/>
            <person name="Baker B.J."/>
            <person name="Piceno Y.M."/>
            <person name="Andersen G.L."/>
            <person name="Banfield J.F."/>
        </authorList>
    </citation>
    <scope>NUCLEOTIDE SEQUENCE [LARGE SCALE GENOMIC DNA]</scope>
</reference>
<protein>
    <recommendedName>
        <fullName evidence="6">Aspartokinase</fullName>
        <ecNumber evidence="6">2.7.2.4</ecNumber>
    </recommendedName>
</protein>
<dbReference type="RefSeq" id="WP_283217484.1">
    <property type="nucleotide sequence ID" value="NZ_LGFD01000011.1"/>
</dbReference>
<keyword evidence="7" id="KW-0028">Amino-acid biosynthesis</keyword>
<accession>A0A101EM97</accession>
<evidence type="ECO:0000256" key="6">
    <source>
        <dbReference type="RuleBase" id="RU003448"/>
    </source>
</evidence>
<dbReference type="Proteomes" id="UP000053911">
    <property type="component" value="Unassembled WGS sequence"/>
</dbReference>
<dbReference type="UniPathway" id="UPA00034">
    <property type="reaction ID" value="UER00015"/>
</dbReference>
<keyword evidence="2 6" id="KW-0808">Transferase</keyword>
<feature type="domain" description="Aspartate/glutamate/uridylate kinase" evidence="8">
    <location>
        <begin position="10"/>
        <end position="273"/>
    </location>
</feature>
<dbReference type="InterPro" id="IPR001341">
    <property type="entry name" value="Asp_kinase"/>
</dbReference>
<gene>
    <name evidence="9" type="ORF">XD54_0787</name>
</gene>
<comment type="similarity">
    <text evidence="1 6">Belongs to the aspartokinase family.</text>
</comment>
<dbReference type="InterPro" id="IPR001048">
    <property type="entry name" value="Asp/Glu/Uridylate_kinase"/>
</dbReference>
<evidence type="ECO:0000256" key="2">
    <source>
        <dbReference type="ARBA" id="ARBA00022679"/>
    </source>
</evidence>
<dbReference type="PANTHER" id="PTHR21499">
    <property type="entry name" value="ASPARTATE KINASE"/>
    <property type="match status" value="1"/>
</dbReference>
<dbReference type="GO" id="GO:0009089">
    <property type="term" value="P:lysine biosynthetic process via diaminopimelate"/>
    <property type="evidence" value="ECO:0007669"/>
    <property type="project" value="UniProtKB-UniPathway"/>
</dbReference>
<dbReference type="GO" id="GO:0004072">
    <property type="term" value="F:aspartate kinase activity"/>
    <property type="evidence" value="ECO:0007669"/>
    <property type="project" value="UniProtKB-EC"/>
</dbReference>
<comment type="caution">
    <text evidence="9">The sequence shown here is derived from an EMBL/GenBank/DDBJ whole genome shotgun (WGS) entry which is preliminary data.</text>
</comment>
<evidence type="ECO:0000313" key="9">
    <source>
        <dbReference type="EMBL" id="KUK17952.1"/>
    </source>
</evidence>
<evidence type="ECO:0000256" key="7">
    <source>
        <dbReference type="RuleBase" id="RU004249"/>
    </source>
</evidence>
<evidence type="ECO:0000313" key="10">
    <source>
        <dbReference type="Proteomes" id="UP000053911"/>
    </source>
</evidence>
<name>A0A101EM97_9EURY</name>
<dbReference type="EMBL" id="LGFD01000011">
    <property type="protein sequence ID" value="KUK17952.1"/>
    <property type="molecule type" value="Genomic_DNA"/>
</dbReference>
<keyword evidence="5" id="KW-0067">ATP-binding</keyword>
<dbReference type="AlphaFoldDB" id="A0A101EM97"/>
<dbReference type="GO" id="GO:0005829">
    <property type="term" value="C:cytosol"/>
    <property type="evidence" value="ECO:0007669"/>
    <property type="project" value="TreeGrafter"/>
</dbReference>
<dbReference type="PATRIC" id="fig|172049.5.peg.1563"/>
<comment type="catalytic activity">
    <reaction evidence="6">
        <text>L-aspartate + ATP = 4-phospho-L-aspartate + ADP</text>
        <dbReference type="Rhea" id="RHEA:23776"/>
        <dbReference type="ChEBI" id="CHEBI:29991"/>
        <dbReference type="ChEBI" id="CHEBI:30616"/>
        <dbReference type="ChEBI" id="CHEBI:57535"/>
        <dbReference type="ChEBI" id="CHEBI:456216"/>
        <dbReference type="EC" id="2.7.2.4"/>
    </reaction>
</comment>
<dbReference type="InterPro" id="IPR036393">
    <property type="entry name" value="AceGlu_kinase-like_sf"/>
</dbReference>